<proteinExistence type="predicted"/>
<sequence length="269" mass="31199">MALFIMNENYEYDEVTAFLESLEQDVECVLTEAALKQSSKAVRDAKRAARFKVNDLKQEPAKAEADYEQGFKSIDSKRRRGLIQDLSDRNHSINKADEDYNAKLQQNEAQLKKVIESKPRSWVERKLVQFKAALRRFKNKYGTAKDGKSKTILQKIISTLTRIISWITDKVLKGARFIQNKVLGGAKKAEDYREKFGYAKQLKDSKDREAAGEKESAIDRANNKLLARRKGRENIANRDLDRLTYDHDQRMRTNEIGMKKYEASKNRRK</sequence>
<protein>
    <submittedName>
        <fullName evidence="1">Uncharacterized protein</fullName>
    </submittedName>
</protein>
<organism evidence="1">
    <name type="scientific">Myoviridae sp. ctIty1</name>
    <dbReference type="NCBI Taxonomy" id="2827673"/>
    <lineage>
        <taxon>Viruses</taxon>
        <taxon>Duplodnaviria</taxon>
        <taxon>Heunggongvirae</taxon>
        <taxon>Uroviricota</taxon>
        <taxon>Caudoviricetes</taxon>
    </lineage>
</organism>
<reference evidence="1" key="1">
    <citation type="journal article" date="2021" name="Proc. Natl. Acad. Sci. U.S.A.">
        <title>A Catalog of Tens of Thousands of Viruses from Human Metagenomes Reveals Hidden Associations with Chronic Diseases.</title>
        <authorList>
            <person name="Tisza M.J."/>
            <person name="Buck C.B."/>
        </authorList>
    </citation>
    <scope>NUCLEOTIDE SEQUENCE</scope>
    <source>
        <strain evidence="1">CtIty1</strain>
    </source>
</reference>
<accession>A0A8S5TGV9</accession>
<evidence type="ECO:0000313" key="1">
    <source>
        <dbReference type="EMBL" id="DAF62481.1"/>
    </source>
</evidence>
<dbReference type="EMBL" id="BK032823">
    <property type="protein sequence ID" value="DAF62481.1"/>
    <property type="molecule type" value="Genomic_DNA"/>
</dbReference>
<name>A0A8S5TGV9_9CAUD</name>